<dbReference type="InterPro" id="IPR003568">
    <property type="entry name" value="Cyt_c_biogenesis_CcmF"/>
</dbReference>
<evidence type="ECO:0000256" key="9">
    <source>
        <dbReference type="ARBA" id="ARBA00037230"/>
    </source>
</evidence>
<dbReference type="NCBIfam" id="TIGR00353">
    <property type="entry name" value="nrfE"/>
    <property type="match status" value="1"/>
</dbReference>
<gene>
    <name evidence="13" type="ORF">SAMN05421829_11241</name>
</gene>
<dbReference type="GO" id="GO:0005886">
    <property type="term" value="C:plasma membrane"/>
    <property type="evidence" value="ECO:0007669"/>
    <property type="project" value="UniProtKB-SubCell"/>
</dbReference>
<feature type="transmembrane region" description="Helical" evidence="10">
    <location>
        <begin position="209"/>
        <end position="229"/>
    </location>
</feature>
<sequence length="657" mass="70724">MIPELGHFSLILALILALVQGVVPLIGASRNRLALMTVGRAAAQGQFLFIVFSFGCLTWSFINSDFTLQLAASNSHSATPLIYKITGVWGNHEGSLLLWAMSLALWTVAVTVFSRNLPEIFMARVLGVLGLVSTGFLLFLLVTSNPFDRILPGAPDGRDLNPLLQDPGMIIHPPLLYMGYVGFSVAFAFAIAALLSGRMDAAWARWSRPWTTVAWVFLTAGIAIGSGWAYYELGWGGWWFWDPVENASFMPWLLGTALMHSLAVTEKRGAFRSWTVLLAIGAFSLSLMGTFLVRSGVLTSVHAFATDPARGLFVLALLVLVIGVSLTLFAWRAPTLAGGGSFGLVSREASLLGNNVLLSVASGSVLLGTLYPLFIDALNLGKISVGPPYFETVFVPLMTPVIVLMMIGPFVRWKGDDGNRVLRKVAPGLIASVVLGIGAAFAIGHVTWRTALGLSLAAWVLIGSVQILWQRLTDRQGAGTGARLRGIPSAWWGMWFAHLGIGVFIIGVTLVGSLNSQIQVKMLSGDTAQLAGYTFTFRGVADAPGPNYAAARATLDVSRGGVTFATLTPEKRFYEAQGMPMTEASIDIGPLRDVYVNLGDQLEDGAWVVGLFYRPFISWIWFGCSLMALGGIFAASDRRYRRLAEREAPAGAARQAA</sequence>
<feature type="transmembrane region" description="Helical" evidence="10">
    <location>
        <begin position="96"/>
        <end position="114"/>
    </location>
</feature>
<dbReference type="GO" id="GO:0020037">
    <property type="term" value="F:heme binding"/>
    <property type="evidence" value="ECO:0007669"/>
    <property type="project" value="InterPro"/>
</dbReference>
<protein>
    <submittedName>
        <fullName evidence="13">Cytochrome c-type biogenesis protein CcmF</fullName>
    </submittedName>
</protein>
<proteinExistence type="inferred from homology"/>
<feature type="transmembrane region" description="Helical" evidence="10">
    <location>
        <begin position="177"/>
        <end position="197"/>
    </location>
</feature>
<dbReference type="PANTHER" id="PTHR43653">
    <property type="entry name" value="CYTOCHROME C ASSEMBLY PROTEIN-RELATED"/>
    <property type="match status" value="1"/>
</dbReference>
<evidence type="ECO:0000256" key="6">
    <source>
        <dbReference type="ARBA" id="ARBA00022748"/>
    </source>
</evidence>
<feature type="transmembrane region" description="Helical" evidence="10">
    <location>
        <begin position="425"/>
        <end position="444"/>
    </location>
</feature>
<keyword evidence="5 10" id="KW-0812">Transmembrane</keyword>
<keyword evidence="7 10" id="KW-1133">Transmembrane helix</keyword>
<evidence type="ECO:0000256" key="4">
    <source>
        <dbReference type="ARBA" id="ARBA00022519"/>
    </source>
</evidence>
<evidence type="ECO:0000256" key="8">
    <source>
        <dbReference type="ARBA" id="ARBA00023136"/>
    </source>
</evidence>
<dbReference type="PANTHER" id="PTHR43653:SF1">
    <property type="entry name" value="CYTOCHROME C-TYPE BIOGENESIS PROTEIN CCMF"/>
    <property type="match status" value="1"/>
</dbReference>
<feature type="transmembrane region" description="Helical" evidence="10">
    <location>
        <begin position="312"/>
        <end position="331"/>
    </location>
</feature>
<evidence type="ECO:0000256" key="3">
    <source>
        <dbReference type="ARBA" id="ARBA00022475"/>
    </source>
</evidence>
<dbReference type="PRINTS" id="PR01410">
    <property type="entry name" value="CCBIOGENESIS"/>
</dbReference>
<evidence type="ECO:0000313" key="14">
    <source>
        <dbReference type="Proteomes" id="UP000186819"/>
    </source>
</evidence>
<dbReference type="AlphaFoldDB" id="A0A1N6ZK09"/>
<keyword evidence="3" id="KW-1003">Cell membrane</keyword>
<accession>A0A1N6ZK09</accession>
<keyword evidence="8 10" id="KW-0472">Membrane</keyword>
<evidence type="ECO:0000256" key="10">
    <source>
        <dbReference type="SAM" id="Phobius"/>
    </source>
</evidence>
<keyword evidence="6" id="KW-0201">Cytochrome c-type biogenesis</keyword>
<comment type="function">
    <text evidence="9">Required for the biogenesis of c-type cytochromes. Possible subunit of a heme lyase.</text>
</comment>
<evidence type="ECO:0000256" key="5">
    <source>
        <dbReference type="ARBA" id="ARBA00022692"/>
    </source>
</evidence>
<feature type="transmembrane region" description="Helical" evidence="10">
    <location>
        <begin position="450"/>
        <end position="469"/>
    </location>
</feature>
<dbReference type="OrthoDB" id="9761451at2"/>
<dbReference type="InterPro" id="IPR002541">
    <property type="entry name" value="Cyt_c_assembly"/>
</dbReference>
<reference evidence="14" key="1">
    <citation type="submission" date="2017-01" db="EMBL/GenBank/DDBJ databases">
        <authorList>
            <person name="Varghese N."/>
            <person name="Submissions S."/>
        </authorList>
    </citation>
    <scope>NUCLEOTIDE SEQUENCE [LARGE SCALE GENOMIC DNA]</scope>
    <source>
        <strain evidence="14">ATCC 51758</strain>
    </source>
</reference>
<organism evidence="13 14">
    <name type="scientific">Aromatoleum tolulyticum</name>
    <dbReference type="NCBI Taxonomy" id="34027"/>
    <lineage>
        <taxon>Bacteria</taxon>
        <taxon>Pseudomonadati</taxon>
        <taxon>Pseudomonadota</taxon>
        <taxon>Betaproteobacteria</taxon>
        <taxon>Rhodocyclales</taxon>
        <taxon>Rhodocyclaceae</taxon>
        <taxon>Aromatoleum</taxon>
    </lineage>
</organism>
<dbReference type="InterPro" id="IPR003567">
    <property type="entry name" value="Cyt_c_biogenesis"/>
</dbReference>
<feature type="transmembrane region" description="Helical" evidence="10">
    <location>
        <begin position="121"/>
        <end position="142"/>
    </location>
</feature>
<evidence type="ECO:0000259" key="11">
    <source>
        <dbReference type="Pfam" id="PF01578"/>
    </source>
</evidence>
<feature type="transmembrane region" description="Helical" evidence="10">
    <location>
        <begin position="352"/>
        <end position="374"/>
    </location>
</feature>
<evidence type="ECO:0000259" key="12">
    <source>
        <dbReference type="Pfam" id="PF16327"/>
    </source>
</evidence>
<dbReference type="NCBIfam" id="NF007691">
    <property type="entry name" value="PRK10369.1"/>
    <property type="match status" value="1"/>
</dbReference>
<dbReference type="GO" id="GO:0015232">
    <property type="term" value="F:heme transmembrane transporter activity"/>
    <property type="evidence" value="ECO:0007669"/>
    <property type="project" value="InterPro"/>
</dbReference>
<dbReference type="InterPro" id="IPR032523">
    <property type="entry name" value="CcmF_C"/>
</dbReference>
<feature type="transmembrane region" description="Helical" evidence="10">
    <location>
        <begin position="41"/>
        <end position="62"/>
    </location>
</feature>
<feature type="domain" description="Cytochrome c-type biogenesis protein CcmF C-terminal" evidence="12">
    <location>
        <begin position="315"/>
        <end position="638"/>
    </location>
</feature>
<dbReference type="EMBL" id="FTMD01000012">
    <property type="protein sequence ID" value="SIR27148.1"/>
    <property type="molecule type" value="Genomic_DNA"/>
</dbReference>
<evidence type="ECO:0000256" key="7">
    <source>
        <dbReference type="ARBA" id="ARBA00022989"/>
    </source>
</evidence>
<comment type="subcellular location">
    <subcellularLocation>
        <location evidence="1">Cell inner membrane</location>
        <topology evidence="1">Multi-pass membrane protein</topology>
    </subcellularLocation>
</comment>
<dbReference type="Pfam" id="PF16327">
    <property type="entry name" value="CcmF_C"/>
    <property type="match status" value="1"/>
</dbReference>
<feature type="transmembrane region" description="Helical" evidence="10">
    <location>
        <begin position="249"/>
        <end position="265"/>
    </location>
</feature>
<feature type="transmembrane region" description="Helical" evidence="10">
    <location>
        <begin position="6"/>
        <end position="29"/>
    </location>
</feature>
<keyword evidence="14" id="KW-1185">Reference proteome</keyword>
<keyword evidence="4" id="KW-0997">Cell inner membrane</keyword>
<evidence type="ECO:0000256" key="1">
    <source>
        <dbReference type="ARBA" id="ARBA00004429"/>
    </source>
</evidence>
<dbReference type="PRINTS" id="PR01411">
    <property type="entry name" value="CCMFBIOGNSIS"/>
</dbReference>
<dbReference type="STRING" id="34027.SAMN05421829_11241"/>
<dbReference type="RefSeq" id="WP_076603333.1">
    <property type="nucleotide sequence ID" value="NZ_FTMD01000012.1"/>
</dbReference>
<comment type="similarity">
    <text evidence="2">Belongs to the CcmF/CycK/Ccl1/NrfE/CcsA family.</text>
</comment>
<feature type="domain" description="Cytochrome c assembly protein" evidence="11">
    <location>
        <begin position="89"/>
        <end position="295"/>
    </location>
</feature>
<feature type="transmembrane region" description="Helical" evidence="10">
    <location>
        <begin position="490"/>
        <end position="514"/>
    </location>
</feature>
<feature type="transmembrane region" description="Helical" evidence="10">
    <location>
        <begin position="274"/>
        <end position="292"/>
    </location>
</feature>
<evidence type="ECO:0000313" key="13">
    <source>
        <dbReference type="EMBL" id="SIR27148.1"/>
    </source>
</evidence>
<dbReference type="Pfam" id="PF01578">
    <property type="entry name" value="Cytochrom_C_asm"/>
    <property type="match status" value="1"/>
</dbReference>
<name>A0A1N6ZK09_9RHOO</name>
<dbReference type="GO" id="GO:0017004">
    <property type="term" value="P:cytochrome complex assembly"/>
    <property type="evidence" value="ECO:0007669"/>
    <property type="project" value="UniProtKB-KW"/>
</dbReference>
<feature type="transmembrane region" description="Helical" evidence="10">
    <location>
        <begin position="616"/>
        <end position="636"/>
    </location>
</feature>
<feature type="transmembrane region" description="Helical" evidence="10">
    <location>
        <begin position="394"/>
        <end position="413"/>
    </location>
</feature>
<dbReference type="Proteomes" id="UP000186819">
    <property type="component" value="Unassembled WGS sequence"/>
</dbReference>
<evidence type="ECO:0000256" key="2">
    <source>
        <dbReference type="ARBA" id="ARBA00009186"/>
    </source>
</evidence>